<evidence type="ECO:0000313" key="7">
    <source>
        <dbReference type="EMBL" id="KAG9323707.1"/>
    </source>
</evidence>
<accession>A0A9P8CXT2</accession>
<feature type="transmembrane region" description="Helical" evidence="6">
    <location>
        <begin position="493"/>
        <end position="511"/>
    </location>
</feature>
<comment type="subcellular location">
    <subcellularLocation>
        <location evidence="1">Membrane</location>
        <topology evidence="1">Multi-pass membrane protein</topology>
    </subcellularLocation>
</comment>
<evidence type="ECO:0000256" key="4">
    <source>
        <dbReference type="ARBA" id="ARBA00023136"/>
    </source>
</evidence>
<evidence type="ECO:0000256" key="6">
    <source>
        <dbReference type="SAM" id="Phobius"/>
    </source>
</evidence>
<dbReference type="PANTHER" id="PTHR13439">
    <property type="entry name" value="CT120 PROTEIN"/>
    <property type="match status" value="1"/>
</dbReference>
<dbReference type="GO" id="GO:0016020">
    <property type="term" value="C:membrane"/>
    <property type="evidence" value="ECO:0007669"/>
    <property type="project" value="UniProtKB-SubCell"/>
</dbReference>
<feature type="transmembrane region" description="Helical" evidence="6">
    <location>
        <begin position="523"/>
        <end position="543"/>
    </location>
</feature>
<name>A0A9P8CXT2_MORAP</name>
<keyword evidence="2 6" id="KW-0812">Transmembrane</keyword>
<dbReference type="GO" id="GO:0055088">
    <property type="term" value="P:lipid homeostasis"/>
    <property type="evidence" value="ECO:0007669"/>
    <property type="project" value="TreeGrafter"/>
</dbReference>
<feature type="region of interest" description="Disordered" evidence="5">
    <location>
        <begin position="934"/>
        <end position="961"/>
    </location>
</feature>
<feature type="compositionally biased region" description="Polar residues" evidence="5">
    <location>
        <begin position="1115"/>
        <end position="1135"/>
    </location>
</feature>
<feature type="transmembrane region" description="Helical" evidence="6">
    <location>
        <begin position="764"/>
        <end position="783"/>
    </location>
</feature>
<feature type="transmembrane region" description="Helical" evidence="6">
    <location>
        <begin position="39"/>
        <end position="59"/>
    </location>
</feature>
<keyword evidence="3 6" id="KW-1133">Transmembrane helix</keyword>
<feature type="compositionally biased region" description="Polar residues" evidence="5">
    <location>
        <begin position="609"/>
        <end position="620"/>
    </location>
</feature>
<dbReference type="PANTHER" id="PTHR13439:SF72">
    <property type="entry name" value="TLC DOMAIN-CONTAINING PROTEIN"/>
    <property type="match status" value="1"/>
</dbReference>
<evidence type="ECO:0000256" key="1">
    <source>
        <dbReference type="ARBA" id="ARBA00004141"/>
    </source>
</evidence>
<evidence type="ECO:0000256" key="2">
    <source>
        <dbReference type="ARBA" id="ARBA00022692"/>
    </source>
</evidence>
<proteinExistence type="predicted"/>
<keyword evidence="4 6" id="KW-0472">Membrane</keyword>
<feature type="transmembrane region" description="Helical" evidence="6">
    <location>
        <begin position="842"/>
        <end position="861"/>
    </location>
</feature>
<feature type="transmembrane region" description="Helical" evidence="6">
    <location>
        <begin position="814"/>
        <end position="835"/>
    </location>
</feature>
<feature type="transmembrane region" description="Helical" evidence="6">
    <location>
        <begin position="1297"/>
        <end position="1319"/>
    </location>
</feature>
<feature type="region of interest" description="Disordered" evidence="5">
    <location>
        <begin position="347"/>
        <end position="376"/>
    </location>
</feature>
<feature type="transmembrane region" description="Helical" evidence="6">
    <location>
        <begin position="1198"/>
        <end position="1221"/>
    </location>
</feature>
<protein>
    <recommendedName>
        <fullName evidence="9">TLC domain-containing protein</fullName>
    </recommendedName>
</protein>
<evidence type="ECO:0000256" key="3">
    <source>
        <dbReference type="ARBA" id="ARBA00022989"/>
    </source>
</evidence>
<feature type="compositionally biased region" description="Acidic residues" evidence="5">
    <location>
        <begin position="584"/>
        <end position="601"/>
    </location>
</feature>
<feature type="region of interest" description="Disordered" evidence="5">
    <location>
        <begin position="577"/>
        <end position="620"/>
    </location>
</feature>
<dbReference type="InterPro" id="IPR050846">
    <property type="entry name" value="TLCD"/>
</dbReference>
<gene>
    <name evidence="7" type="ORF">KVV02_008125</name>
</gene>
<reference evidence="7" key="1">
    <citation type="submission" date="2021-07" db="EMBL/GenBank/DDBJ databases">
        <title>Draft genome of Mortierella alpina, strain LL118, isolated from an aspen leaf litter sample.</title>
        <authorList>
            <person name="Yang S."/>
            <person name="Vinatzer B.A."/>
        </authorList>
    </citation>
    <scope>NUCLEOTIDE SEQUENCE</scope>
    <source>
        <strain evidence="7">LL118</strain>
    </source>
</reference>
<feature type="region of interest" description="Disordered" evidence="5">
    <location>
        <begin position="1101"/>
        <end position="1142"/>
    </location>
</feature>
<organism evidence="7 8">
    <name type="scientific">Mortierella alpina</name>
    <name type="common">Oleaginous fungus</name>
    <name type="synonym">Mortierella renispora</name>
    <dbReference type="NCBI Taxonomy" id="64518"/>
    <lineage>
        <taxon>Eukaryota</taxon>
        <taxon>Fungi</taxon>
        <taxon>Fungi incertae sedis</taxon>
        <taxon>Mucoromycota</taxon>
        <taxon>Mortierellomycotina</taxon>
        <taxon>Mortierellomycetes</taxon>
        <taxon>Mortierellales</taxon>
        <taxon>Mortierellaceae</taxon>
        <taxon>Mortierella</taxon>
    </lineage>
</organism>
<comment type="caution">
    <text evidence="7">The sequence shown here is derived from an EMBL/GenBank/DDBJ whole genome shotgun (WGS) entry which is preliminary data.</text>
</comment>
<dbReference type="EMBL" id="JAIFTL010000091">
    <property type="protein sequence ID" value="KAG9323707.1"/>
    <property type="molecule type" value="Genomic_DNA"/>
</dbReference>
<evidence type="ECO:0000256" key="5">
    <source>
        <dbReference type="SAM" id="MobiDB-lite"/>
    </source>
</evidence>
<dbReference type="Pfam" id="PF00335">
    <property type="entry name" value="Tetraspanin"/>
    <property type="match status" value="1"/>
</dbReference>
<feature type="transmembrane region" description="Helical" evidence="6">
    <location>
        <begin position="459"/>
        <end position="481"/>
    </location>
</feature>
<feature type="transmembrane region" description="Helical" evidence="6">
    <location>
        <begin position="676"/>
        <end position="695"/>
    </location>
</feature>
<dbReference type="Proteomes" id="UP000717515">
    <property type="component" value="Unassembled WGS sequence"/>
</dbReference>
<evidence type="ECO:0000313" key="8">
    <source>
        <dbReference type="Proteomes" id="UP000717515"/>
    </source>
</evidence>
<evidence type="ECO:0008006" key="9">
    <source>
        <dbReference type="Google" id="ProtNLM"/>
    </source>
</evidence>
<feature type="transmembrane region" description="Helical" evidence="6">
    <location>
        <begin position="715"/>
        <end position="736"/>
    </location>
</feature>
<feature type="transmembrane region" description="Helical" evidence="6">
    <location>
        <begin position="1172"/>
        <end position="1192"/>
    </location>
</feature>
<dbReference type="InterPro" id="IPR018499">
    <property type="entry name" value="Tetraspanin/Peripherin"/>
</dbReference>
<sequence>MASVTLWRIQAKRTKAARLLLPALFTSPNILYIHIMRYYILLITLAMIAWVANAGITGVGHMQSKALDSGDSPNETTDALVPEIPPEIANGGQVLPPPAGPVTEAETKADSALACMAACGGKVDCENLCIGTTYGVALGTPPPVVTGSVPPPIGATSTSSAGGANSTSGVGNAGNAYRVEIHQMMVALVIVALASINRLGLSWVLGFYSATLFTIAGIYEVPHLRTIFNAAVDYVPAHTSASFIGLPTNAAVAAELITSTTSLNSGMAASDICYPALKVGALALVSRLPSFLRLDQGSTAKYFCFSDFTFQRQTGTGPLTHATASLNEERHGAVFATVDEIYPLNVAPGDTDQAHETPNHKYTQRQHHRDPREDDPVSLRHRVFQGQMKRPHLMFSLENYPDDARIGPHIIAANFQAFLLCDLVLGAIHYRKQLEPFSTVIHHIIYYFIVVHMRAGNMLSVFCICGTPIEASSIFLAFGRMFPHRRTPMIERLYLTCFVSTRLVYVALLWHEIYFNYPDKSVAFLYTITISLHVYWFVLYIQTQKKFRAKQKRLQSASASEQALALDEKRLLAETSTRPVAVGPDDEEDEEEVLMDSELEEDKQHDQLQRSNIVAPSENRSSIELEERHHFRPLVARPLSSPSIAPHISSSLLSSIVSHEEPSYFCGFDLNPNTSAFLMTFIFATVLQITGFYLLRALVPRLSGSQFRDKRSLSWVLTLFSSIVLFTGTFMLSSHIEWSQNAGFMGPLLSLRNFPNESDVSTMYSAYFVSYLVCDLMLGMVYYRTFLDPLSGWFHHLAYLAVVSNAASQRNVSTLFAMGTPIEVSTIFLASGHIFPRLRSDILFAVSFFLSRIVYPVVLLPELYLNVASRLCWKVAVVALMVHIHWFHKFIQQQLRYHRARSQPQQVLVSSDVLGVADSCQLVDDAHNQSQVEDVESTHKSVAAMAETKASLTSSPSPPETLKNDMSEMSAAIVNAIEVNGSGRHRLPKAIRRAPSRPIFDPSSFKCRTSGDLDAEPNSCDVNSGKDQKTMEQLLAECDQEEFAYPIPIEGLKGNKTFSALALKRLLSSQGSTNSGVGAVRLSRASSVRDAKRRIGLDSVRFEEPPKQSVLPPVQEQSSLPPMPKQPSQQLQASKVTDGADGEATVVIRKRPSRMTVPPATSTGSMRDSGTFIGAFVAATALVGFVGGIAPVRRKPFLVAFAWLIIAAMIAELALGGVIWFKTLRMRSLFETQWLTWSNSLKIAFQDMTSLSGYSQCCGYQDGEQIVRSGACAATPTVLPGCEEKVSAFADSYLRKLYTSLFGFTVVNVVCFVSTIILLQARNDEERYIRIGRKEGRTYKNSI</sequence>
<dbReference type="GO" id="GO:0005783">
    <property type="term" value="C:endoplasmic reticulum"/>
    <property type="evidence" value="ECO:0007669"/>
    <property type="project" value="TreeGrafter"/>
</dbReference>